<feature type="region of interest" description="Disordered" evidence="1">
    <location>
        <begin position="293"/>
        <end position="328"/>
    </location>
</feature>
<evidence type="ECO:0000313" key="5">
    <source>
        <dbReference type="Proteomes" id="UP000807469"/>
    </source>
</evidence>
<keyword evidence="3" id="KW-0732">Signal</keyword>
<protein>
    <submittedName>
        <fullName evidence="4">Uncharacterized protein</fullName>
    </submittedName>
</protein>
<keyword evidence="2" id="KW-1133">Transmembrane helix</keyword>
<accession>A0A9P5YSK6</accession>
<feature type="transmembrane region" description="Helical" evidence="2">
    <location>
        <begin position="423"/>
        <end position="445"/>
    </location>
</feature>
<dbReference type="PANTHER" id="PTHR35043">
    <property type="entry name" value="TRANSCRIPTION FACTOR DOMAIN-CONTAINING PROTEIN"/>
    <property type="match status" value="1"/>
</dbReference>
<keyword evidence="2" id="KW-0812">Transmembrane</keyword>
<dbReference type="AlphaFoldDB" id="A0A9P5YSK6"/>
<dbReference type="Proteomes" id="UP000807469">
    <property type="component" value="Unassembled WGS sequence"/>
</dbReference>
<feature type="signal peptide" evidence="3">
    <location>
        <begin position="1"/>
        <end position="16"/>
    </location>
</feature>
<dbReference type="OrthoDB" id="9451547at2759"/>
<name>A0A9P5YSK6_9AGAR</name>
<feature type="transmembrane region" description="Helical" evidence="2">
    <location>
        <begin position="252"/>
        <end position="270"/>
    </location>
</feature>
<organism evidence="4 5">
    <name type="scientific">Pholiota conissans</name>
    <dbReference type="NCBI Taxonomy" id="109636"/>
    <lineage>
        <taxon>Eukaryota</taxon>
        <taxon>Fungi</taxon>
        <taxon>Dikarya</taxon>
        <taxon>Basidiomycota</taxon>
        <taxon>Agaricomycotina</taxon>
        <taxon>Agaricomycetes</taxon>
        <taxon>Agaricomycetidae</taxon>
        <taxon>Agaricales</taxon>
        <taxon>Agaricineae</taxon>
        <taxon>Strophariaceae</taxon>
        <taxon>Pholiota</taxon>
    </lineage>
</organism>
<proteinExistence type="predicted"/>
<dbReference type="PANTHER" id="PTHR35043:SF7">
    <property type="entry name" value="TRANSCRIPTION FACTOR DOMAIN-CONTAINING PROTEIN"/>
    <property type="match status" value="1"/>
</dbReference>
<evidence type="ECO:0000256" key="2">
    <source>
        <dbReference type="SAM" id="Phobius"/>
    </source>
</evidence>
<reference evidence="4" key="1">
    <citation type="submission" date="2020-11" db="EMBL/GenBank/DDBJ databases">
        <authorList>
            <consortium name="DOE Joint Genome Institute"/>
            <person name="Ahrendt S."/>
            <person name="Riley R."/>
            <person name="Andreopoulos W."/>
            <person name="Labutti K."/>
            <person name="Pangilinan J."/>
            <person name="Ruiz-Duenas F.J."/>
            <person name="Barrasa J.M."/>
            <person name="Sanchez-Garcia M."/>
            <person name="Camarero S."/>
            <person name="Miyauchi S."/>
            <person name="Serrano A."/>
            <person name="Linde D."/>
            <person name="Babiker R."/>
            <person name="Drula E."/>
            <person name="Ayuso-Fernandez I."/>
            <person name="Pacheco R."/>
            <person name="Padilla G."/>
            <person name="Ferreira P."/>
            <person name="Barriuso J."/>
            <person name="Kellner H."/>
            <person name="Castanera R."/>
            <person name="Alfaro M."/>
            <person name="Ramirez L."/>
            <person name="Pisabarro A.G."/>
            <person name="Kuo A."/>
            <person name="Tritt A."/>
            <person name="Lipzen A."/>
            <person name="He G."/>
            <person name="Yan M."/>
            <person name="Ng V."/>
            <person name="Cullen D."/>
            <person name="Martin F."/>
            <person name="Rosso M.-N."/>
            <person name="Henrissat B."/>
            <person name="Hibbett D."/>
            <person name="Martinez A.T."/>
            <person name="Grigoriev I.V."/>
        </authorList>
    </citation>
    <scope>NUCLEOTIDE SEQUENCE</scope>
    <source>
        <strain evidence="4">CIRM-BRFM 674</strain>
    </source>
</reference>
<keyword evidence="2" id="KW-0472">Membrane</keyword>
<keyword evidence="5" id="KW-1185">Reference proteome</keyword>
<dbReference type="EMBL" id="MU155485">
    <property type="protein sequence ID" value="KAF9472925.1"/>
    <property type="molecule type" value="Genomic_DNA"/>
</dbReference>
<evidence type="ECO:0000313" key="4">
    <source>
        <dbReference type="EMBL" id="KAF9472925.1"/>
    </source>
</evidence>
<comment type="caution">
    <text evidence="4">The sequence shown here is derived from an EMBL/GenBank/DDBJ whole genome shotgun (WGS) entry which is preliminary data.</text>
</comment>
<evidence type="ECO:0000256" key="3">
    <source>
        <dbReference type="SAM" id="SignalP"/>
    </source>
</evidence>
<feature type="chain" id="PRO_5040413515" evidence="3">
    <location>
        <begin position="17"/>
        <end position="504"/>
    </location>
</feature>
<evidence type="ECO:0000256" key="1">
    <source>
        <dbReference type="SAM" id="MobiDB-lite"/>
    </source>
</evidence>
<gene>
    <name evidence="4" type="ORF">BDN70DRAFT_925430</name>
</gene>
<feature type="transmembrane region" description="Helical" evidence="2">
    <location>
        <begin position="451"/>
        <end position="479"/>
    </location>
</feature>
<feature type="transmembrane region" description="Helical" evidence="2">
    <location>
        <begin position="391"/>
        <end position="414"/>
    </location>
</feature>
<sequence>MLIILLFFTLFQTLRGVPLSSPTNPLDDFSTFCPRATDSHFGQRTVNDIVISCFATIFACTWSAIHPNIPAPTDCWWTRFKRQVITMICALLAPELITYWALEQRLAAREIMEEYNKEILKDSTSQPTSILERIKRLFRDSSPPASSKSSANRPQWTLTHGFFLQMGGFMLSDDGMPTHILIDGSRSKTPKELQLIHNIKEGVISPPRITEEDIQDRSKGDIISKTIIILQTTWFAVQCLARWSQHLPLTELEIVTLGFAMLNGITYALWWNKPQNVGRPVFLEREGLTRASSEIPEAIDQPAEPTTAENIAGSSHEPETERQATLEHPTRKQEGFLTRILRKSRSAIEIIVYLQAQLLRPLRKLIDEGKVHRDRVSVFYRSELKDEHDTVASIIVLVIGILFGGVHLIPGWFLDFASSQEKWLWRTSAIIITVAPIPIGMGFILEHINALGTVVTIAVGATVVICFLYPFARIILLIISFTSLRSLSPATLQTIEWTTFIPHL</sequence>
<feature type="compositionally biased region" description="Basic and acidic residues" evidence="1">
    <location>
        <begin position="316"/>
        <end position="328"/>
    </location>
</feature>